<dbReference type="EMBL" id="LR798267">
    <property type="protein sequence ID" value="CAB5219509.1"/>
    <property type="molecule type" value="Genomic_DNA"/>
</dbReference>
<protein>
    <submittedName>
        <fullName evidence="1">Uncharacterized protein</fullName>
    </submittedName>
</protein>
<organism evidence="1">
    <name type="scientific">uncultured Caudovirales phage</name>
    <dbReference type="NCBI Taxonomy" id="2100421"/>
    <lineage>
        <taxon>Viruses</taxon>
        <taxon>Duplodnaviria</taxon>
        <taxon>Heunggongvirae</taxon>
        <taxon>Uroviricota</taxon>
        <taxon>Caudoviricetes</taxon>
        <taxon>Peduoviridae</taxon>
        <taxon>Maltschvirus</taxon>
        <taxon>Maltschvirus maltsch</taxon>
    </lineage>
</organism>
<name>A0A6J7WN80_9CAUD</name>
<evidence type="ECO:0000313" key="1">
    <source>
        <dbReference type="EMBL" id="CAB5219509.1"/>
    </source>
</evidence>
<gene>
    <name evidence="1" type="ORF">UFOVP221_84</name>
</gene>
<accession>A0A6J7WN80</accession>
<proteinExistence type="predicted"/>
<reference evidence="1" key="1">
    <citation type="submission" date="2020-05" db="EMBL/GenBank/DDBJ databases">
        <authorList>
            <person name="Chiriac C."/>
            <person name="Salcher M."/>
            <person name="Ghai R."/>
            <person name="Kavagutti S V."/>
        </authorList>
    </citation>
    <scope>NUCLEOTIDE SEQUENCE</scope>
</reference>
<sequence length="515" mass="55288">MADINSLIAKVRVELGDLGKSFVTQFTADGTTNRFRLHYAPLDGDGVSVYANGNDVSASAWVEESTGMLSVQLAPTEIAITDAVGDETNVVYTADNTLSIGSLVTITGMTPIVYNGIDLIVVDSTPTSFTVANTTADAYVSGGTAYDVTAVALGAEVPRAGTNFTVSGTYYRYFTAAEITSLVEAAAAQHAHGHTDSVGRRQLLSTLNMIDEYPIAVYATALGLFTLATDASFDIDIAAPDGVSIPRSERYRQLMDMVQARQAQYRELCSQLGIGLYKIDVFSLRRISKTTNRYVPVYKPQEVDDRSFPQRAHLSEPTYGDQAIPFPTENGELTAYQTRAYSGLLSLTGNYAGKKFSARLVLQRGSIQLVQPFELSVSSSLSNYTITEAARSASSTAITLTTDGNHNLAVGTSVVITDVDDTVNGTYTVAAPVTSTTFKVVGTATTALALTTLSGTVDVNAVQEYGFTMSLTADQTTRLANRTWWEIRTTDSITGEKLVIDEGNFFTVRVSEVIL</sequence>